<dbReference type="KEGG" id="cgob:115022317"/>
<evidence type="ECO:0000256" key="1">
    <source>
        <dbReference type="ARBA" id="ARBA00022884"/>
    </source>
</evidence>
<accession>A0A6J2RG90</accession>
<dbReference type="OrthoDB" id="435402at2759"/>
<feature type="domain" description="HTH La-type RNA-binding" evidence="4">
    <location>
        <begin position="17"/>
        <end position="108"/>
    </location>
</feature>
<keyword evidence="1 2" id="KW-0694">RNA-binding</keyword>
<dbReference type="PANTHER" id="PTHR22792:SF61">
    <property type="entry name" value="LA RIBONUCLEOPROTEIN DOMAIN FAMILY MEMBER 6"/>
    <property type="match status" value="1"/>
</dbReference>
<feature type="compositionally biased region" description="Polar residues" evidence="3">
    <location>
        <begin position="283"/>
        <end position="296"/>
    </location>
</feature>
<dbReference type="AlphaFoldDB" id="A0A6J2RG90"/>
<dbReference type="PROSITE" id="PS51938">
    <property type="entry name" value="SUZ_C"/>
    <property type="match status" value="1"/>
</dbReference>
<evidence type="ECO:0000313" key="6">
    <source>
        <dbReference type="Proteomes" id="UP000504630"/>
    </source>
</evidence>
<reference evidence="7" key="1">
    <citation type="submission" date="2025-08" db="UniProtKB">
        <authorList>
            <consortium name="RefSeq"/>
        </authorList>
    </citation>
    <scope>IDENTIFICATION</scope>
</reference>
<dbReference type="PROSITE" id="PS50961">
    <property type="entry name" value="HTH_LA"/>
    <property type="match status" value="1"/>
</dbReference>
<dbReference type="GeneID" id="115022317"/>
<feature type="compositionally biased region" description="Basic and acidic residues" evidence="3">
    <location>
        <begin position="229"/>
        <end position="243"/>
    </location>
</feature>
<feature type="region of interest" description="Disordered" evidence="3">
    <location>
        <begin position="351"/>
        <end position="371"/>
    </location>
</feature>
<dbReference type="Gene3D" id="1.10.10.10">
    <property type="entry name" value="Winged helix-like DNA-binding domain superfamily/Winged helix DNA-binding domain"/>
    <property type="match status" value="1"/>
</dbReference>
<keyword evidence="6" id="KW-1185">Reference proteome</keyword>
<protein>
    <submittedName>
        <fullName evidence="7">La-related protein 6-like</fullName>
    </submittedName>
</protein>
<dbReference type="InterPro" id="IPR045180">
    <property type="entry name" value="La_dom_prot"/>
</dbReference>
<dbReference type="InterPro" id="IPR036390">
    <property type="entry name" value="WH_DNA-bd_sf"/>
</dbReference>
<dbReference type="Proteomes" id="UP000504630">
    <property type="component" value="Chromosome 17"/>
</dbReference>
<feature type="compositionally biased region" description="Basic and acidic residues" evidence="3">
    <location>
        <begin position="257"/>
        <end position="268"/>
    </location>
</feature>
<dbReference type="PANTHER" id="PTHR22792">
    <property type="entry name" value="LUPUS LA PROTEIN-RELATED"/>
    <property type="match status" value="1"/>
</dbReference>
<gene>
    <name evidence="7" type="primary">LOC115022317</name>
</gene>
<organism evidence="6 7">
    <name type="scientific">Cottoperca gobio</name>
    <name type="common">Frogmouth</name>
    <name type="synonym">Aphritis gobio</name>
    <dbReference type="NCBI Taxonomy" id="56716"/>
    <lineage>
        <taxon>Eukaryota</taxon>
        <taxon>Metazoa</taxon>
        <taxon>Chordata</taxon>
        <taxon>Craniata</taxon>
        <taxon>Vertebrata</taxon>
        <taxon>Euteleostomi</taxon>
        <taxon>Actinopterygii</taxon>
        <taxon>Neopterygii</taxon>
        <taxon>Teleostei</taxon>
        <taxon>Neoteleostei</taxon>
        <taxon>Acanthomorphata</taxon>
        <taxon>Eupercaria</taxon>
        <taxon>Perciformes</taxon>
        <taxon>Notothenioidei</taxon>
        <taxon>Bovichtidae</taxon>
        <taxon>Cottoperca</taxon>
    </lineage>
</organism>
<evidence type="ECO:0000256" key="3">
    <source>
        <dbReference type="SAM" id="MobiDB-lite"/>
    </source>
</evidence>
<name>A0A6J2RG90_COTGO</name>
<dbReference type="GO" id="GO:0005634">
    <property type="term" value="C:nucleus"/>
    <property type="evidence" value="ECO:0007669"/>
    <property type="project" value="TreeGrafter"/>
</dbReference>
<dbReference type="RefSeq" id="XP_029309144.1">
    <property type="nucleotide sequence ID" value="XM_029453284.1"/>
</dbReference>
<sequence>MSNPIGDDAQSAQNEEEREGELLCLKIKDQLEDLFTDSHLAEDGFLLKHVQKNKQGYVSLKLLTCLRKIKVLTTNWYMTLAGAEYSELLDVNCEGTKVRRIEPLPKWLLCSPTSKLLLVWNISEESSTGEDAAARGLERPSLSERILQKFSAHGRSSSLWILRPGKELPKELQCYAKRHKELGEHLCVVVKFDHLEEVRKAYNALKAEEKSDGESMRVIPLGFQPLHHITKDKPLEKNNKIQPEDTPFQEASDDSVQEEHSVLVKVPDESPDSPDNSTRRTFEQSSTNWNSQSFSGLNQRYSKRNWCSGDCDKEDSQSPWVLRRKFAASALNPKVSQQVNAHRLMQRVMRQPFGPDGTVGFQSRRESSNSP</sequence>
<dbReference type="Pfam" id="PF12901">
    <property type="entry name" value="SUZ-C"/>
    <property type="match status" value="1"/>
</dbReference>
<dbReference type="SMART" id="SM00715">
    <property type="entry name" value="LA"/>
    <property type="match status" value="1"/>
</dbReference>
<dbReference type="InParanoid" id="A0A6J2RG90"/>
<dbReference type="InterPro" id="IPR024642">
    <property type="entry name" value="SUZ-C"/>
</dbReference>
<evidence type="ECO:0000313" key="7">
    <source>
        <dbReference type="RefSeq" id="XP_029309144.1"/>
    </source>
</evidence>
<proteinExistence type="predicted"/>
<evidence type="ECO:0000256" key="2">
    <source>
        <dbReference type="PROSITE-ProRule" id="PRU00332"/>
    </source>
</evidence>
<feature type="region of interest" description="Disordered" evidence="3">
    <location>
        <begin position="229"/>
        <end position="296"/>
    </location>
</feature>
<dbReference type="GO" id="GO:0003729">
    <property type="term" value="F:mRNA binding"/>
    <property type="evidence" value="ECO:0007669"/>
    <property type="project" value="TreeGrafter"/>
</dbReference>
<feature type="domain" description="SUZ-C" evidence="5">
    <location>
        <begin position="315"/>
        <end position="365"/>
    </location>
</feature>
<evidence type="ECO:0000259" key="4">
    <source>
        <dbReference type="PROSITE" id="PS50961"/>
    </source>
</evidence>
<dbReference type="SUPFAM" id="SSF46785">
    <property type="entry name" value="Winged helix' DNA-binding domain"/>
    <property type="match status" value="1"/>
</dbReference>
<dbReference type="Pfam" id="PF05383">
    <property type="entry name" value="La"/>
    <property type="match status" value="1"/>
</dbReference>
<dbReference type="InterPro" id="IPR006630">
    <property type="entry name" value="La_HTH"/>
</dbReference>
<dbReference type="InterPro" id="IPR036388">
    <property type="entry name" value="WH-like_DNA-bd_sf"/>
</dbReference>
<evidence type="ECO:0000259" key="5">
    <source>
        <dbReference type="PROSITE" id="PS51938"/>
    </source>
</evidence>